<feature type="transmembrane region" description="Helical" evidence="6">
    <location>
        <begin position="49"/>
        <end position="70"/>
    </location>
</feature>
<dbReference type="CDD" id="cd06580">
    <property type="entry name" value="TM_PBP1_transp_TpRbsC_like"/>
    <property type="match status" value="1"/>
</dbReference>
<dbReference type="PANTHER" id="PTHR47089:SF1">
    <property type="entry name" value="GUANOSINE ABC TRANSPORTER PERMEASE PROTEIN NUPP"/>
    <property type="match status" value="1"/>
</dbReference>
<evidence type="ECO:0000313" key="7">
    <source>
        <dbReference type="EMBL" id="MDZ5000175.1"/>
    </source>
</evidence>
<keyword evidence="2" id="KW-1003">Cell membrane</keyword>
<sequence>MEKNQGLKSVMAVILGLIAGAILMVIMGFNPVEGYEYLFKGGLMNLERIGNTIATATPLVLTGLSVAFAFKTGLFNIGAPGQMLFGGFCSIAVGLTLDLPKALLVPIVVLVGILGGALWATVPGLLKAKFNVHEVVSSIMMNWIAYWIVYYNIPKYFKGEFLETESRMLPETATLRVSWLSSIFSGSYINLG</sequence>
<evidence type="ECO:0000256" key="5">
    <source>
        <dbReference type="ARBA" id="ARBA00023136"/>
    </source>
</evidence>
<gene>
    <name evidence="7" type="ORF">GNF79_14015</name>
</gene>
<name>A0AAW9IE94_CLOPF</name>
<keyword evidence="4 6" id="KW-1133">Transmembrane helix</keyword>
<dbReference type="AlphaFoldDB" id="A0AAW9IE94"/>
<evidence type="ECO:0000256" key="4">
    <source>
        <dbReference type="ARBA" id="ARBA00022989"/>
    </source>
</evidence>
<proteinExistence type="predicted"/>
<keyword evidence="5 6" id="KW-0472">Membrane</keyword>
<evidence type="ECO:0000256" key="1">
    <source>
        <dbReference type="ARBA" id="ARBA00004651"/>
    </source>
</evidence>
<organism evidence="7 8">
    <name type="scientific">Clostridium perfringens</name>
    <dbReference type="NCBI Taxonomy" id="1502"/>
    <lineage>
        <taxon>Bacteria</taxon>
        <taxon>Bacillati</taxon>
        <taxon>Bacillota</taxon>
        <taxon>Clostridia</taxon>
        <taxon>Eubacteriales</taxon>
        <taxon>Clostridiaceae</taxon>
        <taxon>Clostridium</taxon>
    </lineage>
</organism>
<dbReference type="EMBL" id="WNVC01000095">
    <property type="protein sequence ID" value="MDZ5000175.1"/>
    <property type="molecule type" value="Genomic_DNA"/>
</dbReference>
<accession>A0AAW9IE94</accession>
<dbReference type="GO" id="GO:0022857">
    <property type="term" value="F:transmembrane transporter activity"/>
    <property type="evidence" value="ECO:0007669"/>
    <property type="project" value="InterPro"/>
</dbReference>
<protein>
    <submittedName>
        <fullName evidence="7">ABC transporter permease</fullName>
    </submittedName>
</protein>
<keyword evidence="3 6" id="KW-0812">Transmembrane</keyword>
<dbReference type="PANTHER" id="PTHR47089">
    <property type="entry name" value="ABC TRANSPORTER, PERMEASE PROTEIN"/>
    <property type="match status" value="1"/>
</dbReference>
<dbReference type="Proteomes" id="UP001291306">
    <property type="component" value="Unassembled WGS sequence"/>
</dbReference>
<feature type="transmembrane region" description="Helical" evidence="6">
    <location>
        <begin position="77"/>
        <end position="97"/>
    </location>
</feature>
<feature type="transmembrane region" description="Helical" evidence="6">
    <location>
        <begin position="12"/>
        <end position="29"/>
    </location>
</feature>
<evidence type="ECO:0000256" key="3">
    <source>
        <dbReference type="ARBA" id="ARBA00022692"/>
    </source>
</evidence>
<dbReference type="InterPro" id="IPR001851">
    <property type="entry name" value="ABC_transp_permease"/>
</dbReference>
<dbReference type="GO" id="GO:0005886">
    <property type="term" value="C:plasma membrane"/>
    <property type="evidence" value="ECO:0007669"/>
    <property type="project" value="UniProtKB-SubCell"/>
</dbReference>
<evidence type="ECO:0000313" key="8">
    <source>
        <dbReference type="Proteomes" id="UP001291306"/>
    </source>
</evidence>
<comment type="subcellular location">
    <subcellularLocation>
        <location evidence="1">Cell membrane</location>
        <topology evidence="1">Multi-pass membrane protein</topology>
    </subcellularLocation>
</comment>
<feature type="transmembrane region" description="Helical" evidence="6">
    <location>
        <begin position="103"/>
        <end position="122"/>
    </location>
</feature>
<evidence type="ECO:0000256" key="2">
    <source>
        <dbReference type="ARBA" id="ARBA00022475"/>
    </source>
</evidence>
<feature type="transmembrane region" description="Helical" evidence="6">
    <location>
        <begin position="134"/>
        <end position="153"/>
    </location>
</feature>
<dbReference type="RefSeq" id="WP_416173527.1">
    <property type="nucleotide sequence ID" value="NZ_WNVC01000095.1"/>
</dbReference>
<feature type="non-terminal residue" evidence="7">
    <location>
        <position position="192"/>
    </location>
</feature>
<reference evidence="7" key="1">
    <citation type="submission" date="2019-11" db="EMBL/GenBank/DDBJ databases">
        <title>Characterization of Clostridium perfringens isolates from swine manure treated agricultural soils.</title>
        <authorList>
            <person name="Wushke S.T."/>
        </authorList>
    </citation>
    <scope>NUCLEOTIDE SEQUENCE</scope>
    <source>
        <strain evidence="7">X26</strain>
    </source>
</reference>
<comment type="caution">
    <text evidence="7">The sequence shown here is derived from an EMBL/GenBank/DDBJ whole genome shotgun (WGS) entry which is preliminary data.</text>
</comment>
<evidence type="ECO:0000256" key="6">
    <source>
        <dbReference type="SAM" id="Phobius"/>
    </source>
</evidence>
<dbReference type="Pfam" id="PF02653">
    <property type="entry name" value="BPD_transp_2"/>
    <property type="match status" value="1"/>
</dbReference>